<name>A0ACC1IVG6_9FUNG</name>
<organism evidence="1 2">
    <name type="scientific">Kickxella alabastrina</name>
    <dbReference type="NCBI Taxonomy" id="61397"/>
    <lineage>
        <taxon>Eukaryota</taxon>
        <taxon>Fungi</taxon>
        <taxon>Fungi incertae sedis</taxon>
        <taxon>Zoopagomycota</taxon>
        <taxon>Kickxellomycotina</taxon>
        <taxon>Kickxellomycetes</taxon>
        <taxon>Kickxellales</taxon>
        <taxon>Kickxellaceae</taxon>
        <taxon>Kickxella</taxon>
    </lineage>
</organism>
<accession>A0ACC1IVG6</accession>
<gene>
    <name evidence="1" type="ORF">LPJ66_000686</name>
</gene>
<dbReference type="EMBL" id="JANBPG010000022">
    <property type="protein sequence ID" value="KAJ1901601.1"/>
    <property type="molecule type" value="Genomic_DNA"/>
</dbReference>
<sequence>MNIDALTEQRSLMHSAHASLKHSTDTRQAKTILDTTAQTRAHRQQALDKQQETLQLLSRRLQGARARVDSAKTQRQAKSHAETMREMHLERQALSLAVEAQATLRQELGERVSGLEAKEVAGAEEVGEPEEVLRLMVYRGLGVEPMVEGGNVAAVRCVGEQVGAAVVGVDASADAGALAAQLWSMCS</sequence>
<dbReference type="Proteomes" id="UP001150581">
    <property type="component" value="Unassembled WGS sequence"/>
</dbReference>
<evidence type="ECO:0000313" key="2">
    <source>
        <dbReference type="Proteomes" id="UP001150581"/>
    </source>
</evidence>
<comment type="caution">
    <text evidence="1">The sequence shown here is derived from an EMBL/GenBank/DDBJ whole genome shotgun (WGS) entry which is preliminary data.</text>
</comment>
<proteinExistence type="predicted"/>
<evidence type="ECO:0000313" key="1">
    <source>
        <dbReference type="EMBL" id="KAJ1901601.1"/>
    </source>
</evidence>
<keyword evidence="2" id="KW-1185">Reference proteome</keyword>
<reference evidence="1" key="1">
    <citation type="submission" date="2022-07" db="EMBL/GenBank/DDBJ databases">
        <title>Phylogenomic reconstructions and comparative analyses of Kickxellomycotina fungi.</title>
        <authorList>
            <person name="Reynolds N.K."/>
            <person name="Stajich J.E."/>
            <person name="Barry K."/>
            <person name="Grigoriev I.V."/>
            <person name="Crous P."/>
            <person name="Smith M.E."/>
        </authorList>
    </citation>
    <scope>NUCLEOTIDE SEQUENCE</scope>
    <source>
        <strain evidence="1">Benny 63K</strain>
    </source>
</reference>
<protein>
    <submittedName>
        <fullName evidence="1">Uncharacterized protein</fullName>
    </submittedName>
</protein>